<protein>
    <submittedName>
        <fullName evidence="1">Uncharacterized protein</fullName>
    </submittedName>
</protein>
<proteinExistence type="predicted"/>
<comment type="caution">
    <text evidence="1">The sequence shown here is derived from an EMBL/GenBank/DDBJ whole genome shotgun (WGS) entry which is preliminary data.</text>
</comment>
<accession>X0T0Z6</accession>
<feature type="non-terminal residue" evidence="1">
    <location>
        <position position="1"/>
    </location>
</feature>
<reference evidence="1" key="1">
    <citation type="journal article" date="2014" name="Front. Microbiol.">
        <title>High frequency of phylogenetically diverse reductive dehalogenase-homologous genes in deep subseafloor sedimentary metagenomes.</title>
        <authorList>
            <person name="Kawai M."/>
            <person name="Futagami T."/>
            <person name="Toyoda A."/>
            <person name="Takaki Y."/>
            <person name="Nishi S."/>
            <person name="Hori S."/>
            <person name="Arai W."/>
            <person name="Tsubouchi T."/>
            <person name="Morono Y."/>
            <person name="Uchiyama I."/>
            <person name="Ito T."/>
            <person name="Fujiyama A."/>
            <person name="Inagaki F."/>
            <person name="Takami H."/>
        </authorList>
    </citation>
    <scope>NUCLEOTIDE SEQUENCE</scope>
    <source>
        <strain evidence="1">Expedition CK06-06</strain>
    </source>
</reference>
<organism evidence="1">
    <name type="scientific">marine sediment metagenome</name>
    <dbReference type="NCBI Taxonomy" id="412755"/>
    <lineage>
        <taxon>unclassified sequences</taxon>
        <taxon>metagenomes</taxon>
        <taxon>ecological metagenomes</taxon>
    </lineage>
</organism>
<gene>
    <name evidence="1" type="ORF">S01H1_09144</name>
</gene>
<dbReference type="EMBL" id="BARS01004672">
    <property type="protein sequence ID" value="GAF81852.1"/>
    <property type="molecule type" value="Genomic_DNA"/>
</dbReference>
<name>X0T0Z6_9ZZZZ</name>
<evidence type="ECO:0000313" key="1">
    <source>
        <dbReference type="EMBL" id="GAF81852.1"/>
    </source>
</evidence>
<dbReference type="AlphaFoldDB" id="X0T0Z6"/>
<sequence>GYRMKKNRGMIGRSATATGAGIKLRASKYPWAYAAEFGEVVASVHGRDVGQSRFKRRTAPRFTPMPADFTKGNAGYMIQPAIRKWLPVMREEAGQAITELVTRAMKSQGVRSKQSG</sequence>